<dbReference type="RefSeq" id="WP_189651225.1">
    <property type="nucleotide sequence ID" value="NZ_BMRC01000018.1"/>
</dbReference>
<comment type="catalytic activity">
    <reaction evidence="1">
        <text>ATP + protein L-histidine = ADP + protein N-phospho-L-histidine.</text>
        <dbReference type="EC" id="2.7.13.3"/>
    </reaction>
</comment>
<evidence type="ECO:0000313" key="12">
    <source>
        <dbReference type="Proteomes" id="UP001589647"/>
    </source>
</evidence>
<feature type="transmembrane region" description="Helical" evidence="9">
    <location>
        <begin position="111"/>
        <end position="131"/>
    </location>
</feature>
<evidence type="ECO:0000256" key="9">
    <source>
        <dbReference type="SAM" id="Phobius"/>
    </source>
</evidence>
<dbReference type="EC" id="2.7.13.3" evidence="2"/>
<organism evidence="11 12">
    <name type="scientific">Nonomuraea spiralis</name>
    <dbReference type="NCBI Taxonomy" id="46182"/>
    <lineage>
        <taxon>Bacteria</taxon>
        <taxon>Bacillati</taxon>
        <taxon>Actinomycetota</taxon>
        <taxon>Actinomycetes</taxon>
        <taxon>Streptosporangiales</taxon>
        <taxon>Streptosporangiaceae</taxon>
        <taxon>Nonomuraea</taxon>
    </lineage>
</organism>
<dbReference type="InterPro" id="IPR003594">
    <property type="entry name" value="HATPase_dom"/>
</dbReference>
<keyword evidence="8" id="KW-0902">Two-component regulatory system</keyword>
<dbReference type="EMBL" id="JBHMEI010000063">
    <property type="protein sequence ID" value="MFB9207728.1"/>
    <property type="molecule type" value="Genomic_DNA"/>
</dbReference>
<evidence type="ECO:0000313" key="11">
    <source>
        <dbReference type="EMBL" id="MFB9207728.1"/>
    </source>
</evidence>
<evidence type="ECO:0000256" key="6">
    <source>
        <dbReference type="ARBA" id="ARBA00022777"/>
    </source>
</evidence>
<dbReference type="Gene3D" id="1.20.5.1930">
    <property type="match status" value="1"/>
</dbReference>
<evidence type="ECO:0000256" key="5">
    <source>
        <dbReference type="ARBA" id="ARBA00022741"/>
    </source>
</evidence>
<evidence type="ECO:0000256" key="3">
    <source>
        <dbReference type="ARBA" id="ARBA00022553"/>
    </source>
</evidence>
<feature type="domain" description="Histidine kinase/HSP90-like ATPase" evidence="10">
    <location>
        <begin position="332"/>
        <end position="421"/>
    </location>
</feature>
<evidence type="ECO:0000256" key="7">
    <source>
        <dbReference type="ARBA" id="ARBA00022840"/>
    </source>
</evidence>
<keyword evidence="7" id="KW-0067">ATP-binding</keyword>
<dbReference type="CDD" id="cd16917">
    <property type="entry name" value="HATPase_UhpB-NarQ-NarX-like"/>
    <property type="match status" value="1"/>
</dbReference>
<dbReference type="PANTHER" id="PTHR24421">
    <property type="entry name" value="NITRATE/NITRITE SENSOR PROTEIN NARX-RELATED"/>
    <property type="match status" value="1"/>
</dbReference>
<keyword evidence="9" id="KW-0812">Transmembrane</keyword>
<dbReference type="SMART" id="SM00387">
    <property type="entry name" value="HATPase_c"/>
    <property type="match status" value="1"/>
</dbReference>
<dbReference type="PANTHER" id="PTHR24421:SF10">
    <property type="entry name" value="NITRATE_NITRITE SENSOR PROTEIN NARQ"/>
    <property type="match status" value="1"/>
</dbReference>
<dbReference type="GO" id="GO:0016301">
    <property type="term" value="F:kinase activity"/>
    <property type="evidence" value="ECO:0007669"/>
    <property type="project" value="UniProtKB-KW"/>
</dbReference>
<evidence type="ECO:0000259" key="10">
    <source>
        <dbReference type="SMART" id="SM00387"/>
    </source>
</evidence>
<name>A0ABV5IT42_9ACTN</name>
<dbReference type="InterPro" id="IPR050482">
    <property type="entry name" value="Sensor_HK_TwoCompSys"/>
</dbReference>
<dbReference type="Pfam" id="PF13796">
    <property type="entry name" value="Sensor"/>
    <property type="match status" value="1"/>
</dbReference>
<dbReference type="InterPro" id="IPR011712">
    <property type="entry name" value="Sig_transdc_His_kin_sub3_dim/P"/>
</dbReference>
<keyword evidence="12" id="KW-1185">Reference proteome</keyword>
<gene>
    <name evidence="11" type="ORF">ACFFV7_41560</name>
</gene>
<dbReference type="SUPFAM" id="SSF55874">
    <property type="entry name" value="ATPase domain of HSP90 chaperone/DNA topoisomerase II/histidine kinase"/>
    <property type="match status" value="1"/>
</dbReference>
<keyword evidence="3" id="KW-0597">Phosphoprotein</keyword>
<evidence type="ECO:0000256" key="2">
    <source>
        <dbReference type="ARBA" id="ARBA00012438"/>
    </source>
</evidence>
<evidence type="ECO:0000256" key="4">
    <source>
        <dbReference type="ARBA" id="ARBA00022679"/>
    </source>
</evidence>
<keyword evidence="9" id="KW-1133">Transmembrane helix</keyword>
<evidence type="ECO:0000256" key="8">
    <source>
        <dbReference type="ARBA" id="ARBA00023012"/>
    </source>
</evidence>
<keyword evidence="9" id="KW-0472">Membrane</keyword>
<dbReference type="Proteomes" id="UP001589647">
    <property type="component" value="Unassembled WGS sequence"/>
</dbReference>
<dbReference type="Pfam" id="PF02518">
    <property type="entry name" value="HATPase_c"/>
    <property type="match status" value="1"/>
</dbReference>
<keyword evidence="6 11" id="KW-0418">Kinase</keyword>
<reference evidence="11 12" key="1">
    <citation type="submission" date="2024-09" db="EMBL/GenBank/DDBJ databases">
        <authorList>
            <person name="Sun Q."/>
            <person name="Mori K."/>
        </authorList>
    </citation>
    <scope>NUCLEOTIDE SEQUENCE [LARGE SCALE GENOMIC DNA]</scope>
    <source>
        <strain evidence="11 12">CCM 3426</strain>
    </source>
</reference>
<accession>A0ABV5IT42</accession>
<keyword evidence="5" id="KW-0547">Nucleotide-binding</keyword>
<sequence length="421" mass="44343">MKAQPLWRRFGRREMLAHARATLDALEHVVGGMGTAILALVALLAVAVTGLACLIGVGLPLVPTTLRGVRAVADRERARLSRWGEEEVIAVSPPAGGLRAALADPATRRELAWLLAHASIGLLLGLVTLTFPIHAVQDATFALWWWLLPLEEAASAAYGLWEVNDTASALAVAALAPIEIIVTLVLTPCTAWLQARPGRKLLLRPAPDADLGLRVAQLTASRAALLDAHVVELRRIERSLHDGTQNRLVAVNVLLGTALRALERDPATAKASLERAQDAAEQALGELRGVVRAILPPVLAHKNLADALAGLASACPVPCRVDADLPVRAAASVEATAYYAAAEALTNIAKHSRAGRAVVSVRRVGDRLCLRITDDGRGGADEHGSGLVGIRRRVEAHDGSFTLDSPAGGPTVLDVTLPCGT</sequence>
<dbReference type="InterPro" id="IPR036890">
    <property type="entry name" value="HATPase_C_sf"/>
</dbReference>
<dbReference type="InterPro" id="IPR025828">
    <property type="entry name" value="Put_sensor_dom"/>
</dbReference>
<feature type="transmembrane region" description="Helical" evidence="9">
    <location>
        <begin position="36"/>
        <end position="59"/>
    </location>
</feature>
<protein>
    <recommendedName>
        <fullName evidence="2">histidine kinase</fullName>
        <ecNumber evidence="2">2.7.13.3</ecNumber>
    </recommendedName>
</protein>
<dbReference type="Gene3D" id="3.30.565.10">
    <property type="entry name" value="Histidine kinase-like ATPase, C-terminal domain"/>
    <property type="match status" value="1"/>
</dbReference>
<evidence type="ECO:0000256" key="1">
    <source>
        <dbReference type="ARBA" id="ARBA00000085"/>
    </source>
</evidence>
<dbReference type="Pfam" id="PF07730">
    <property type="entry name" value="HisKA_3"/>
    <property type="match status" value="1"/>
</dbReference>
<comment type="caution">
    <text evidence="11">The sequence shown here is derived from an EMBL/GenBank/DDBJ whole genome shotgun (WGS) entry which is preliminary data.</text>
</comment>
<proteinExistence type="predicted"/>
<keyword evidence="4" id="KW-0808">Transferase</keyword>
<feature type="transmembrane region" description="Helical" evidence="9">
    <location>
        <begin position="167"/>
        <end position="193"/>
    </location>
</feature>
<feature type="transmembrane region" description="Helical" evidence="9">
    <location>
        <begin position="143"/>
        <end position="161"/>
    </location>
</feature>